<keyword evidence="2" id="KW-1185">Reference proteome</keyword>
<sequence>MATAPTISSISSIGCLSFKFFIKNNGSGVKHCIWLAFLFIAVETTFSMTQNFKNERFCALLEYIEVLLAG</sequence>
<dbReference type="Proteomes" id="UP000479000">
    <property type="component" value="Unassembled WGS sequence"/>
</dbReference>
<organism evidence="1 2">
    <name type="scientific">Nesidiocoris tenuis</name>
    <dbReference type="NCBI Taxonomy" id="355587"/>
    <lineage>
        <taxon>Eukaryota</taxon>
        <taxon>Metazoa</taxon>
        <taxon>Ecdysozoa</taxon>
        <taxon>Arthropoda</taxon>
        <taxon>Hexapoda</taxon>
        <taxon>Insecta</taxon>
        <taxon>Pterygota</taxon>
        <taxon>Neoptera</taxon>
        <taxon>Paraneoptera</taxon>
        <taxon>Hemiptera</taxon>
        <taxon>Heteroptera</taxon>
        <taxon>Panheteroptera</taxon>
        <taxon>Cimicomorpha</taxon>
        <taxon>Miridae</taxon>
        <taxon>Dicyphina</taxon>
        <taxon>Nesidiocoris</taxon>
    </lineage>
</organism>
<gene>
    <name evidence="1" type="ORF">NTEN_LOCUS10720</name>
</gene>
<evidence type="ECO:0000313" key="1">
    <source>
        <dbReference type="EMBL" id="CAB0005243.1"/>
    </source>
</evidence>
<reference evidence="1 2" key="1">
    <citation type="submission" date="2020-02" db="EMBL/GenBank/DDBJ databases">
        <authorList>
            <person name="Ferguson B K."/>
        </authorList>
    </citation>
    <scope>NUCLEOTIDE SEQUENCE [LARGE SCALE GENOMIC DNA]</scope>
</reference>
<proteinExistence type="predicted"/>
<dbReference type="AlphaFoldDB" id="A0A6H5GPD1"/>
<protein>
    <submittedName>
        <fullName evidence="1">Uncharacterized protein</fullName>
    </submittedName>
</protein>
<accession>A0A6H5GPD1</accession>
<evidence type="ECO:0000313" key="2">
    <source>
        <dbReference type="Proteomes" id="UP000479000"/>
    </source>
</evidence>
<name>A0A6H5GPD1_9HEMI</name>
<dbReference type="EMBL" id="CADCXU010016051">
    <property type="protein sequence ID" value="CAB0005243.1"/>
    <property type="molecule type" value="Genomic_DNA"/>
</dbReference>
<feature type="non-terminal residue" evidence="1">
    <location>
        <position position="70"/>
    </location>
</feature>